<proteinExistence type="predicted"/>
<dbReference type="GO" id="GO:0043565">
    <property type="term" value="F:sequence-specific DNA binding"/>
    <property type="evidence" value="ECO:0007669"/>
    <property type="project" value="TreeGrafter"/>
</dbReference>
<dbReference type="PANTHER" id="PTHR36966">
    <property type="entry name" value="REP-ASSOCIATED TYROSINE TRANSPOSASE"/>
    <property type="match status" value="1"/>
</dbReference>
<dbReference type="GO" id="GO:0004803">
    <property type="term" value="F:transposase activity"/>
    <property type="evidence" value="ECO:0007669"/>
    <property type="project" value="InterPro"/>
</dbReference>
<dbReference type="Gene3D" id="3.30.70.1290">
    <property type="entry name" value="Transposase IS200-like"/>
    <property type="match status" value="1"/>
</dbReference>
<dbReference type="PANTHER" id="PTHR36966:SF1">
    <property type="entry name" value="REP-ASSOCIATED TYROSINE TRANSPOSASE"/>
    <property type="match status" value="1"/>
</dbReference>
<evidence type="ECO:0000256" key="1">
    <source>
        <dbReference type="SAM" id="MobiDB-lite"/>
    </source>
</evidence>
<comment type="caution">
    <text evidence="3">The sequence shown here is derived from an EMBL/GenBank/DDBJ whole genome shotgun (WGS) entry which is preliminary data.</text>
</comment>
<sequence>MSKHKHSVAPGTTFFFTIRLADRQSDLLVRRIDDLRRAMRVTLLHRPFQINAIAVLPSVIHTLWTLPDGDKDHAKRVAMLKNRFSRRQDMPAHRSLTQIKRGDKGIWQRHFWEHEISDADDFERHRDLIYLSPVHAGLCPRPQDWPHSSLRRDQLRRVTPPASVEQIPEHQRAAGLAHMASDKEQAVMPT</sequence>
<accession>A0A6P0C4R2</accession>
<feature type="domain" description="Transposase IS200-like" evidence="2">
    <location>
        <begin position="9"/>
        <end position="132"/>
    </location>
</feature>
<gene>
    <name evidence="3" type="ORF">GV827_01465</name>
</gene>
<organism evidence="3 4">
    <name type="scientific">Sulfitobacter sediminilitoris</name>
    <dbReference type="NCBI Taxonomy" id="2698830"/>
    <lineage>
        <taxon>Bacteria</taxon>
        <taxon>Pseudomonadati</taxon>
        <taxon>Pseudomonadota</taxon>
        <taxon>Alphaproteobacteria</taxon>
        <taxon>Rhodobacterales</taxon>
        <taxon>Roseobacteraceae</taxon>
        <taxon>Sulfitobacter</taxon>
    </lineage>
</organism>
<evidence type="ECO:0000313" key="4">
    <source>
        <dbReference type="Proteomes" id="UP000468591"/>
    </source>
</evidence>
<dbReference type="Proteomes" id="UP000468591">
    <property type="component" value="Unassembled WGS sequence"/>
</dbReference>
<dbReference type="AlphaFoldDB" id="A0A6P0C4R2"/>
<feature type="region of interest" description="Disordered" evidence="1">
    <location>
        <begin position="141"/>
        <end position="164"/>
    </location>
</feature>
<dbReference type="EMBL" id="JAABNT010000001">
    <property type="protein sequence ID" value="NEK21072.1"/>
    <property type="molecule type" value="Genomic_DNA"/>
</dbReference>
<dbReference type="SMART" id="SM01321">
    <property type="entry name" value="Y1_Tnp"/>
    <property type="match status" value="1"/>
</dbReference>
<protein>
    <submittedName>
        <fullName evidence="3">Transposase</fullName>
    </submittedName>
</protein>
<dbReference type="RefSeq" id="WP_164351912.1">
    <property type="nucleotide sequence ID" value="NZ_JAABNT010000001.1"/>
</dbReference>
<evidence type="ECO:0000259" key="2">
    <source>
        <dbReference type="SMART" id="SM01321"/>
    </source>
</evidence>
<dbReference type="InterPro" id="IPR002686">
    <property type="entry name" value="Transposase_17"/>
</dbReference>
<dbReference type="NCBIfam" id="NF047646">
    <property type="entry name" value="REP_Tyr_transpos"/>
    <property type="match status" value="1"/>
</dbReference>
<evidence type="ECO:0000313" key="3">
    <source>
        <dbReference type="EMBL" id="NEK21072.1"/>
    </source>
</evidence>
<dbReference type="InterPro" id="IPR052715">
    <property type="entry name" value="RAYT_transposase"/>
</dbReference>
<keyword evidence="4" id="KW-1185">Reference proteome</keyword>
<dbReference type="InterPro" id="IPR036515">
    <property type="entry name" value="Transposase_17_sf"/>
</dbReference>
<name>A0A6P0C4R2_9RHOB</name>
<dbReference type="SUPFAM" id="SSF143422">
    <property type="entry name" value="Transposase IS200-like"/>
    <property type="match status" value="1"/>
</dbReference>
<reference evidence="3 4" key="1">
    <citation type="submission" date="2020-01" db="EMBL/GenBank/DDBJ databases">
        <title>Sulfitobacter sediminilitoris sp. nov., isolated from a tidal flat.</title>
        <authorList>
            <person name="Park S."/>
            <person name="Yoon J.-H."/>
        </authorList>
    </citation>
    <scope>NUCLEOTIDE SEQUENCE [LARGE SCALE GENOMIC DNA]</scope>
    <source>
        <strain evidence="3 4">JBTF-M27</strain>
    </source>
</reference>
<dbReference type="GO" id="GO:0006313">
    <property type="term" value="P:DNA transposition"/>
    <property type="evidence" value="ECO:0007669"/>
    <property type="project" value="InterPro"/>
</dbReference>